<protein>
    <submittedName>
        <fullName evidence="2">Uncharacterized protein</fullName>
    </submittedName>
</protein>
<accession>A0A7S3JQI5</accession>
<feature type="region of interest" description="Disordered" evidence="1">
    <location>
        <begin position="300"/>
        <end position="345"/>
    </location>
</feature>
<gene>
    <name evidence="2" type="ORF">ALAG00032_LOCUS227</name>
</gene>
<feature type="compositionally biased region" description="Basic and acidic residues" evidence="1">
    <location>
        <begin position="304"/>
        <end position="337"/>
    </location>
</feature>
<proteinExistence type="predicted"/>
<feature type="region of interest" description="Disordered" evidence="1">
    <location>
        <begin position="129"/>
        <end position="151"/>
    </location>
</feature>
<evidence type="ECO:0000256" key="1">
    <source>
        <dbReference type="SAM" id="MobiDB-lite"/>
    </source>
</evidence>
<dbReference type="EMBL" id="HBIJ01000280">
    <property type="protein sequence ID" value="CAE0359499.1"/>
    <property type="molecule type" value="Transcribed_RNA"/>
</dbReference>
<name>A0A7S3JQI5_9STRA</name>
<organism evidence="2">
    <name type="scientific">Aureoumbra lagunensis</name>
    <dbReference type="NCBI Taxonomy" id="44058"/>
    <lineage>
        <taxon>Eukaryota</taxon>
        <taxon>Sar</taxon>
        <taxon>Stramenopiles</taxon>
        <taxon>Ochrophyta</taxon>
        <taxon>Pelagophyceae</taxon>
        <taxon>Pelagomonadales</taxon>
        <taxon>Aureoumbra</taxon>
    </lineage>
</organism>
<dbReference type="AlphaFoldDB" id="A0A7S3JQI5"/>
<sequence>MKEVESLRKSIDEDSIGLHTLRNQSESARIAVLESIEEYGKLVVFMQHCEDDISCGSSIVLNHTEQIRALLKATASRESKAMAEQLARAKAEISELRSYIKDTAIATTIEHERLQAELYRLASESDKHEAEANRLRESDTKRNKQRDQIDAEKASLEKTVADLQRRQAYECDMATQHDDIILAPGILIIVRLYEEDHGEEKLRWALAEVIAIVEGDGRDPDSLLQVRLFKDKIKSASKYALDSSFVRDFFNPHWIRRDTVAYVDVQLSGVPDRMQHKLAYAPDVLIRGIPYHNKTEISTDTAEIEAKNKDEKKSTKRNRENTKKRDLPDRKSPRKDSASGVKVAESEKRAILARLERDEARWEKRRDNSEPHGTKIPESGQYAIWSFEFFNSTGGPELWFRIGTVLHVLDLEITLQGFEPPLKYPLNETELGERFNLSSSEYTVHRNNIVYVDLAMHEAKNPRRDKHNNNEQSSFTLKSTEKKSAARVLRQATGRWLAGFEYRAFPACHCPEPPPCPVDTCPEPERNKTITQISSRINHTEELPAPPENATDFLDHLKLKLQWLIEVHSFGLLSSDEVAFQRTKILSDFEQLGALPPRDDNKSEMEVLRQ</sequence>
<reference evidence="2" key="1">
    <citation type="submission" date="2021-01" db="EMBL/GenBank/DDBJ databases">
        <authorList>
            <person name="Corre E."/>
            <person name="Pelletier E."/>
            <person name="Niang G."/>
            <person name="Scheremetjew M."/>
            <person name="Finn R."/>
            <person name="Kale V."/>
            <person name="Holt S."/>
            <person name="Cochrane G."/>
            <person name="Meng A."/>
            <person name="Brown T."/>
            <person name="Cohen L."/>
        </authorList>
    </citation>
    <scope>NUCLEOTIDE SEQUENCE</scope>
    <source>
        <strain evidence="2">CCMP1510</strain>
    </source>
</reference>
<evidence type="ECO:0000313" key="2">
    <source>
        <dbReference type="EMBL" id="CAE0359499.1"/>
    </source>
</evidence>